<feature type="region of interest" description="Disordered" evidence="1">
    <location>
        <begin position="15"/>
        <end position="102"/>
    </location>
</feature>
<name>A0AAV4ATJ2_9GAST</name>
<dbReference type="EMBL" id="BLXT01004325">
    <property type="protein sequence ID" value="GFO11650.1"/>
    <property type="molecule type" value="Genomic_DNA"/>
</dbReference>
<keyword evidence="3" id="KW-1185">Reference proteome</keyword>
<evidence type="ECO:0000256" key="1">
    <source>
        <dbReference type="SAM" id="MobiDB-lite"/>
    </source>
</evidence>
<proteinExistence type="predicted"/>
<dbReference type="Proteomes" id="UP000735302">
    <property type="component" value="Unassembled WGS sequence"/>
</dbReference>
<evidence type="ECO:0000313" key="3">
    <source>
        <dbReference type="Proteomes" id="UP000735302"/>
    </source>
</evidence>
<dbReference type="AlphaFoldDB" id="A0AAV4ATJ2"/>
<comment type="caution">
    <text evidence="2">The sequence shown here is derived from an EMBL/GenBank/DDBJ whole genome shotgun (WGS) entry which is preliminary data.</text>
</comment>
<gene>
    <name evidence="2" type="ORF">PoB_003815500</name>
</gene>
<accession>A0AAV4ATJ2</accession>
<reference evidence="2 3" key="1">
    <citation type="journal article" date="2021" name="Elife">
        <title>Chloroplast acquisition without the gene transfer in kleptoplastic sea slugs, Plakobranchus ocellatus.</title>
        <authorList>
            <person name="Maeda T."/>
            <person name="Takahashi S."/>
            <person name="Yoshida T."/>
            <person name="Shimamura S."/>
            <person name="Takaki Y."/>
            <person name="Nagai Y."/>
            <person name="Toyoda A."/>
            <person name="Suzuki Y."/>
            <person name="Arimoto A."/>
            <person name="Ishii H."/>
            <person name="Satoh N."/>
            <person name="Nishiyama T."/>
            <person name="Hasebe M."/>
            <person name="Maruyama T."/>
            <person name="Minagawa J."/>
            <person name="Obokata J."/>
            <person name="Shigenobu S."/>
        </authorList>
    </citation>
    <scope>NUCLEOTIDE SEQUENCE [LARGE SCALE GENOMIC DNA]</scope>
</reference>
<sequence length="132" mass="14340">MQDMTMAAVPMPGVFLGRASRNPQPTPPQMPPRCHHRYGKTAPSFPARPPLQPQAHAPPTVGGALPLIAREAPPPRLAVPLRRDAETSITTRRPAPSKPRDTCVVFTTGYRRLADIARISPPDIATRCGLVR</sequence>
<protein>
    <submittedName>
        <fullName evidence="2">Uncharacterized protein</fullName>
    </submittedName>
</protein>
<organism evidence="2 3">
    <name type="scientific">Plakobranchus ocellatus</name>
    <dbReference type="NCBI Taxonomy" id="259542"/>
    <lineage>
        <taxon>Eukaryota</taxon>
        <taxon>Metazoa</taxon>
        <taxon>Spiralia</taxon>
        <taxon>Lophotrochozoa</taxon>
        <taxon>Mollusca</taxon>
        <taxon>Gastropoda</taxon>
        <taxon>Heterobranchia</taxon>
        <taxon>Euthyneura</taxon>
        <taxon>Panpulmonata</taxon>
        <taxon>Sacoglossa</taxon>
        <taxon>Placobranchoidea</taxon>
        <taxon>Plakobranchidae</taxon>
        <taxon>Plakobranchus</taxon>
    </lineage>
</organism>
<evidence type="ECO:0000313" key="2">
    <source>
        <dbReference type="EMBL" id="GFO11650.1"/>
    </source>
</evidence>